<dbReference type="PANTHER" id="PTHR32248">
    <property type="entry name" value="RNA POLYMERASE SIGMA-54 FACTOR"/>
    <property type="match status" value="1"/>
</dbReference>
<dbReference type="InterPro" id="IPR000394">
    <property type="entry name" value="RNA_pol_sigma_54"/>
</dbReference>
<dbReference type="OrthoDB" id="9814402at2"/>
<evidence type="ECO:0000256" key="10">
    <source>
        <dbReference type="PIRNR" id="PIRNR000774"/>
    </source>
</evidence>
<dbReference type="PIRSF" id="PIRSF000774">
    <property type="entry name" value="RpoN"/>
    <property type="match status" value="1"/>
</dbReference>
<dbReference type="HOGENOM" id="CLU_020569_0_1_6"/>
<dbReference type="FunCoup" id="C7R9H7">
    <property type="interactions" value="220"/>
</dbReference>
<dbReference type="NCBIfam" id="TIGR02395">
    <property type="entry name" value="rpoN_sigma"/>
    <property type="match status" value="1"/>
</dbReference>
<evidence type="ECO:0000256" key="9">
    <source>
        <dbReference type="ARBA" id="ARBA00023163"/>
    </source>
</evidence>
<dbReference type="STRING" id="523791.Kkor_0648"/>
<dbReference type="Pfam" id="PF04552">
    <property type="entry name" value="Sigma54_DBD"/>
    <property type="match status" value="1"/>
</dbReference>
<evidence type="ECO:0000256" key="1">
    <source>
        <dbReference type="ARBA" id="ARBA00008798"/>
    </source>
</evidence>
<dbReference type="KEGG" id="kko:Kkor_0648"/>
<evidence type="ECO:0000256" key="8">
    <source>
        <dbReference type="ARBA" id="ARBA00023125"/>
    </source>
</evidence>
<dbReference type="PANTHER" id="PTHR32248:SF4">
    <property type="entry name" value="RNA POLYMERASE SIGMA-54 FACTOR"/>
    <property type="match status" value="1"/>
</dbReference>
<dbReference type="GO" id="GO:0001216">
    <property type="term" value="F:DNA-binding transcription activator activity"/>
    <property type="evidence" value="ECO:0007669"/>
    <property type="project" value="InterPro"/>
</dbReference>
<dbReference type="eggNOG" id="COG1508">
    <property type="taxonomic scope" value="Bacteria"/>
</dbReference>
<keyword evidence="9 10" id="KW-0804">Transcription</keyword>
<dbReference type="Gene3D" id="1.10.10.60">
    <property type="entry name" value="Homeodomain-like"/>
    <property type="match status" value="1"/>
</dbReference>
<dbReference type="EMBL" id="CP001707">
    <property type="protein sequence ID" value="ACV26068.1"/>
    <property type="molecule type" value="Genomic_DNA"/>
</dbReference>
<dbReference type="InterPro" id="IPR007046">
    <property type="entry name" value="RNA_pol_sigma_54_core-bd"/>
</dbReference>
<protein>
    <recommendedName>
        <fullName evidence="2 10">RNA polymerase sigma-54 factor</fullName>
    </recommendedName>
</protein>
<dbReference type="PROSITE" id="PS00718">
    <property type="entry name" value="SIGMA54_2"/>
    <property type="match status" value="1"/>
</dbReference>
<evidence type="ECO:0000256" key="2">
    <source>
        <dbReference type="ARBA" id="ARBA00019942"/>
    </source>
</evidence>
<dbReference type="GO" id="GO:0016987">
    <property type="term" value="F:sigma factor activity"/>
    <property type="evidence" value="ECO:0007669"/>
    <property type="project" value="UniProtKB-KW"/>
</dbReference>
<comment type="function">
    <text evidence="10">Sigma factors are initiation factors that promote the attachment of RNA polymerase to specific initiation sites and are then released.</text>
</comment>
<reference evidence="13 14" key="1">
    <citation type="journal article" date="2009" name="Stand. Genomic Sci.">
        <title>Complete genome sequence of Kangiella koreensis type strain (SW-125).</title>
        <authorList>
            <person name="Han C."/>
            <person name="Sikorski J."/>
            <person name="Lapidus A."/>
            <person name="Nolan M."/>
            <person name="Glavina Del Rio T."/>
            <person name="Tice H."/>
            <person name="Cheng J.F."/>
            <person name="Lucas S."/>
            <person name="Chen F."/>
            <person name="Copeland A."/>
            <person name="Ivanova N."/>
            <person name="Mavromatis K."/>
            <person name="Ovchinnikova G."/>
            <person name="Pati A."/>
            <person name="Bruce D."/>
            <person name="Goodwin L."/>
            <person name="Pitluck S."/>
            <person name="Chen A."/>
            <person name="Palaniappan K."/>
            <person name="Land M."/>
            <person name="Hauser L."/>
            <person name="Chang Y.J."/>
            <person name="Jeffries C.D."/>
            <person name="Chain P."/>
            <person name="Saunders E."/>
            <person name="Brettin T."/>
            <person name="Goker M."/>
            <person name="Tindall B.J."/>
            <person name="Bristow J."/>
            <person name="Eisen J.A."/>
            <person name="Markowitz V."/>
            <person name="Hugenholtz P."/>
            <person name="Kyrpides N.C."/>
            <person name="Klenk H.P."/>
            <person name="Detter J.C."/>
        </authorList>
    </citation>
    <scope>NUCLEOTIDE SEQUENCE [LARGE SCALE GENOMIC DNA]</scope>
    <source>
        <strain evidence="14">DSM 16069 / KCTC 12182 / SW-125</strain>
    </source>
</reference>
<evidence type="ECO:0000313" key="14">
    <source>
        <dbReference type="Proteomes" id="UP000001231"/>
    </source>
</evidence>
<evidence type="ECO:0000256" key="3">
    <source>
        <dbReference type="ARBA" id="ARBA00022478"/>
    </source>
</evidence>
<dbReference type="Proteomes" id="UP000001231">
    <property type="component" value="Chromosome"/>
</dbReference>
<evidence type="ECO:0000259" key="11">
    <source>
        <dbReference type="Pfam" id="PF04552"/>
    </source>
</evidence>
<accession>C7R9H7</accession>
<organism evidence="13 14">
    <name type="scientific">Kangiella koreensis (strain DSM 16069 / JCM 12317 / KCTC 12182 / SW-125)</name>
    <dbReference type="NCBI Taxonomy" id="523791"/>
    <lineage>
        <taxon>Bacteria</taxon>
        <taxon>Pseudomonadati</taxon>
        <taxon>Pseudomonadota</taxon>
        <taxon>Gammaproteobacteria</taxon>
        <taxon>Kangiellales</taxon>
        <taxon>Kangiellaceae</taxon>
        <taxon>Kangiella</taxon>
    </lineage>
</organism>
<dbReference type="Pfam" id="PF04963">
    <property type="entry name" value="Sigma54_CBD"/>
    <property type="match status" value="1"/>
</dbReference>
<keyword evidence="3 10" id="KW-0240">DNA-directed RNA polymerase</keyword>
<dbReference type="GO" id="GO:0000428">
    <property type="term" value="C:DNA-directed RNA polymerase complex"/>
    <property type="evidence" value="ECO:0007669"/>
    <property type="project" value="UniProtKB-KW"/>
</dbReference>
<dbReference type="GO" id="GO:0006352">
    <property type="term" value="P:DNA-templated transcription initiation"/>
    <property type="evidence" value="ECO:0007669"/>
    <property type="project" value="InterPro"/>
</dbReference>
<evidence type="ECO:0000256" key="6">
    <source>
        <dbReference type="ARBA" id="ARBA00023015"/>
    </source>
</evidence>
<keyword evidence="8 10" id="KW-0238">DNA-binding</keyword>
<comment type="similarity">
    <text evidence="1 10">Belongs to the sigma-54 factor family.</text>
</comment>
<keyword evidence="7 10" id="KW-0731">Sigma factor</keyword>
<keyword evidence="5 10" id="KW-0548">Nucleotidyltransferase</keyword>
<dbReference type="PRINTS" id="PR00045">
    <property type="entry name" value="SIGMA54FCT"/>
</dbReference>
<proteinExistence type="inferred from homology"/>
<dbReference type="PROSITE" id="PS50044">
    <property type="entry name" value="SIGMA54_3"/>
    <property type="match status" value="1"/>
</dbReference>
<keyword evidence="4 10" id="KW-0808">Transferase</keyword>
<evidence type="ECO:0000256" key="7">
    <source>
        <dbReference type="ARBA" id="ARBA00023082"/>
    </source>
</evidence>
<dbReference type="AlphaFoldDB" id="C7R9H7"/>
<dbReference type="GO" id="GO:0003677">
    <property type="term" value="F:DNA binding"/>
    <property type="evidence" value="ECO:0007669"/>
    <property type="project" value="UniProtKB-KW"/>
</dbReference>
<evidence type="ECO:0000256" key="4">
    <source>
        <dbReference type="ARBA" id="ARBA00022679"/>
    </source>
</evidence>
<keyword evidence="14" id="KW-1185">Reference proteome</keyword>
<feature type="domain" description="RNA polymerase sigma factor 54 DNA-binding" evidence="11">
    <location>
        <begin position="333"/>
        <end position="490"/>
    </location>
</feature>
<evidence type="ECO:0000256" key="5">
    <source>
        <dbReference type="ARBA" id="ARBA00022695"/>
    </source>
</evidence>
<evidence type="ECO:0000259" key="12">
    <source>
        <dbReference type="Pfam" id="PF04963"/>
    </source>
</evidence>
<dbReference type="RefSeq" id="WP_012800582.1">
    <property type="nucleotide sequence ID" value="NC_013166.1"/>
</dbReference>
<sequence>MNPNLQLSLSQQLKLNPQLQQSIKLLQLSQLALQQEIQYQLDNNPLLTLLDDSYCEPEAASSVSNSELDVSPLPTVFPNNRDTNNIGSLANLRHIDSGQHHSTYSIHNDGESNLENQFQESIGLREHLEWQIQMSSLSRADMEIAYYVIENIDDAGFLTVSHQEIIEQIKQDFEHRFDPDEVEAVIHQVQQLEPLGCASSNLQQFLLLQLQLAINNTSNPQQSALESALELAQRLVHHHFDYLCKHHYSKLIKRLSLTQQEMDDALSVIQCLRSKPNHQYIGEVTEYIRPDILVYNLQGSWLAQLASNNAPQLDINHQYAQALRQSNKTCDKHYLQQNLQRARWFMQSIEARNDTLKRVADWIVQHQQNFFDCGESALRPMRLKDLAEDLKLHESTISRACSDKFLQSPNGIYELKYFFSNAVPSTQGGEWSSKAIKNKIKQYVKAEPSRKPLSDIELAKMLQEEGIAIARRTVAKYREALNILPSGQRKLFTNS</sequence>
<dbReference type="GO" id="GO:0016779">
    <property type="term" value="F:nucleotidyltransferase activity"/>
    <property type="evidence" value="ECO:0007669"/>
    <property type="project" value="UniProtKB-KW"/>
</dbReference>
<gene>
    <name evidence="13" type="ordered locus">Kkor_0648</name>
</gene>
<dbReference type="Pfam" id="PF00309">
    <property type="entry name" value="Sigma54_AID"/>
    <property type="match status" value="1"/>
</dbReference>
<dbReference type="Gene3D" id="1.10.10.1330">
    <property type="entry name" value="RNA polymerase sigma-54 factor, core-binding domain"/>
    <property type="match status" value="1"/>
</dbReference>
<dbReference type="InterPro" id="IPR038709">
    <property type="entry name" value="RpoN_core-bd_sf"/>
</dbReference>
<dbReference type="InParanoid" id="C7R9H7"/>
<dbReference type="PROSITE" id="PS00717">
    <property type="entry name" value="SIGMA54_1"/>
    <property type="match status" value="1"/>
</dbReference>
<dbReference type="InterPro" id="IPR007634">
    <property type="entry name" value="RNA_pol_sigma_54_DNA-bd"/>
</dbReference>
<name>C7R9H7_KANKD</name>
<keyword evidence="6 10" id="KW-0805">Transcription regulation</keyword>
<feature type="domain" description="RNA polymerase sigma factor 54 core-binding" evidence="12">
    <location>
        <begin position="114"/>
        <end position="319"/>
    </location>
</feature>
<evidence type="ECO:0000313" key="13">
    <source>
        <dbReference type="EMBL" id="ACV26068.1"/>
    </source>
</evidence>